<reference evidence="4" key="1">
    <citation type="journal article" date="2017" name="Mycologia">
        <title>Fusarium algeriense, sp. nov., a novel toxigenic crown rot pathogen of durum wheat from Algeria is nested in the Fusarium burgessii species complex.</title>
        <authorList>
            <person name="Laraba I."/>
            <person name="Keddad A."/>
            <person name="Boureghda H."/>
            <person name="Abdallah N."/>
            <person name="Vaughan M.M."/>
            <person name="Proctor R.H."/>
            <person name="Busman M."/>
            <person name="O'Donnell K."/>
        </authorList>
    </citation>
    <scope>NUCLEOTIDE SEQUENCE</scope>
    <source>
        <strain evidence="4">NRRL 25174</strain>
    </source>
</reference>
<keyword evidence="4" id="KW-0472">Membrane</keyword>
<protein>
    <submittedName>
        <fullName evidence="4">Transmembrane alpha-helix domain protein</fullName>
    </submittedName>
</protein>
<evidence type="ECO:0000259" key="3">
    <source>
        <dbReference type="PROSITE" id="PS51212"/>
    </source>
</evidence>
<feature type="region of interest" description="Disordered" evidence="1">
    <location>
        <begin position="242"/>
        <end position="268"/>
    </location>
</feature>
<proteinExistence type="predicted"/>
<dbReference type="EMBL" id="PVQB02000559">
    <property type="protein sequence ID" value="KAF4335445.1"/>
    <property type="molecule type" value="Genomic_DNA"/>
</dbReference>
<feature type="compositionally biased region" description="Polar residues" evidence="1">
    <location>
        <begin position="254"/>
        <end position="268"/>
    </location>
</feature>
<dbReference type="InterPro" id="IPR002889">
    <property type="entry name" value="WSC_carb-bd"/>
</dbReference>
<keyword evidence="5" id="KW-1185">Reference proteome</keyword>
<accession>A0A9P5AAU1</accession>
<evidence type="ECO:0000256" key="1">
    <source>
        <dbReference type="SAM" id="MobiDB-lite"/>
    </source>
</evidence>
<keyword evidence="4" id="KW-0812">Transmembrane</keyword>
<gene>
    <name evidence="4" type="ORF">FBEOM_10682</name>
</gene>
<feature type="chain" id="PRO_5040380890" evidence="2">
    <location>
        <begin position="21"/>
        <end position="335"/>
    </location>
</feature>
<dbReference type="OrthoDB" id="2537459at2759"/>
<dbReference type="Pfam" id="PF01822">
    <property type="entry name" value="WSC"/>
    <property type="match status" value="1"/>
</dbReference>
<feature type="domain" description="WSC" evidence="3">
    <location>
        <begin position="34"/>
        <end position="133"/>
    </location>
</feature>
<reference evidence="4" key="2">
    <citation type="submission" date="2020-02" db="EMBL/GenBank/DDBJ databases">
        <title>Identification and distribution of gene clusters putatively required for synthesis of sphingolipid metabolism inhibitors in phylogenetically diverse species of the filamentous fungus Fusarium.</title>
        <authorList>
            <person name="Kim H.-S."/>
            <person name="Busman M."/>
            <person name="Brown D.W."/>
            <person name="Divon H."/>
            <person name="Uhlig S."/>
            <person name="Proctor R.H."/>
        </authorList>
    </citation>
    <scope>NUCLEOTIDE SEQUENCE</scope>
    <source>
        <strain evidence="4">NRRL 25174</strain>
    </source>
</reference>
<sequence>MVHLTKTAFCLISAFNYAQGFLNDLGNRPPLAGKRTHRGCYRGLSDTVDPIVQVKGDDTKNTWTACGQYCLDKGKPMALVQGSDCYCSETIPNQRLSVGGFGHYCMDPCPGKPTDLVACGSEIFGSYSAINTGLKTELWPDQDGSPDDPTPECLGCTFKLPADAVFHGKASGVHSCRTACRVLKSKALMIYDKKCFCTNATVSQHSLVRVPEEMCSYRWARKPCGGYSYTLRSPLFSVYDATRPEKPGSESAPDATTSQDAASPADTQQAKVAAQTLGLSVGEITERLETEVQLQMLMLESDVWNLFAWLGRVMTSWVTPREGTVDGDRELDLQK</sequence>
<keyword evidence="2" id="KW-0732">Signal</keyword>
<dbReference type="Proteomes" id="UP000730481">
    <property type="component" value="Unassembled WGS sequence"/>
</dbReference>
<feature type="signal peptide" evidence="2">
    <location>
        <begin position="1"/>
        <end position="20"/>
    </location>
</feature>
<organism evidence="4 5">
    <name type="scientific">Fusarium beomiforme</name>
    <dbReference type="NCBI Taxonomy" id="44412"/>
    <lineage>
        <taxon>Eukaryota</taxon>
        <taxon>Fungi</taxon>
        <taxon>Dikarya</taxon>
        <taxon>Ascomycota</taxon>
        <taxon>Pezizomycotina</taxon>
        <taxon>Sordariomycetes</taxon>
        <taxon>Hypocreomycetidae</taxon>
        <taxon>Hypocreales</taxon>
        <taxon>Nectriaceae</taxon>
        <taxon>Fusarium</taxon>
        <taxon>Fusarium burgessii species complex</taxon>
    </lineage>
</organism>
<dbReference type="AlphaFoldDB" id="A0A9P5AAU1"/>
<dbReference type="PROSITE" id="PS51212">
    <property type="entry name" value="WSC"/>
    <property type="match status" value="1"/>
</dbReference>
<evidence type="ECO:0000313" key="5">
    <source>
        <dbReference type="Proteomes" id="UP000730481"/>
    </source>
</evidence>
<evidence type="ECO:0000313" key="4">
    <source>
        <dbReference type="EMBL" id="KAF4335445.1"/>
    </source>
</evidence>
<comment type="caution">
    <text evidence="4">The sequence shown here is derived from an EMBL/GenBank/DDBJ whole genome shotgun (WGS) entry which is preliminary data.</text>
</comment>
<evidence type="ECO:0000256" key="2">
    <source>
        <dbReference type="SAM" id="SignalP"/>
    </source>
</evidence>
<name>A0A9P5AAU1_9HYPO</name>